<dbReference type="PRINTS" id="PR01078">
    <property type="entry name" value="AMINACHANNEL"/>
</dbReference>
<dbReference type="PANTHER" id="PTHR11690">
    <property type="entry name" value="AMILORIDE-SENSITIVE SODIUM CHANNEL-RELATED"/>
    <property type="match status" value="1"/>
</dbReference>
<name>A0A7E4ZVR6_PANRE</name>
<comment type="subcellular location">
    <subcellularLocation>
        <location evidence="1">Membrane</location>
        <topology evidence="1">Multi-pass membrane protein</topology>
    </subcellularLocation>
</comment>
<evidence type="ECO:0000256" key="5">
    <source>
        <dbReference type="ARBA" id="ARBA00022692"/>
    </source>
</evidence>
<organism evidence="15 16">
    <name type="scientific">Panagrellus redivivus</name>
    <name type="common">Microworm</name>
    <dbReference type="NCBI Taxonomy" id="6233"/>
    <lineage>
        <taxon>Eukaryota</taxon>
        <taxon>Metazoa</taxon>
        <taxon>Ecdysozoa</taxon>
        <taxon>Nematoda</taxon>
        <taxon>Chromadorea</taxon>
        <taxon>Rhabditida</taxon>
        <taxon>Tylenchina</taxon>
        <taxon>Panagrolaimomorpha</taxon>
        <taxon>Panagrolaimoidea</taxon>
        <taxon>Panagrolaimidae</taxon>
        <taxon>Panagrellus</taxon>
    </lineage>
</organism>
<evidence type="ECO:0000313" key="16">
    <source>
        <dbReference type="WBParaSite" id="Pan_g20197.t1"/>
    </source>
</evidence>
<keyword evidence="4 13" id="KW-0894">Sodium channel</keyword>
<dbReference type="GO" id="GO:0005886">
    <property type="term" value="C:plasma membrane"/>
    <property type="evidence" value="ECO:0007669"/>
    <property type="project" value="TreeGrafter"/>
</dbReference>
<dbReference type="Proteomes" id="UP000492821">
    <property type="component" value="Unassembled WGS sequence"/>
</dbReference>
<keyword evidence="8 13" id="KW-0406">Ion transport</keyword>
<evidence type="ECO:0000256" key="3">
    <source>
        <dbReference type="ARBA" id="ARBA00022448"/>
    </source>
</evidence>
<evidence type="ECO:0000256" key="2">
    <source>
        <dbReference type="ARBA" id="ARBA00007193"/>
    </source>
</evidence>
<sequence>MPLMTDHCTGFAIYYNAFRNQDIMNGHARCSPYPKPLIRFMQPKMSQWGRRSSEIEDDPAIEEIPGMKYIPKWCRNSWPYFIENTTFHGLRDCLLSDSYFSQFLWSIVLFVSITLSIHGCYMIIAEYLERPVVVSYFVAGMNEMRLPDITICPFNRFNLSYLEEHNITGTLAQHLEMAYPSVPFLPFQFDMVGPIIDEATKNDIILKEILKKKNLTFREFLYEAAIDCTAFFVDKSICENVTEIMTSVGKCFRVPGHTQENDGYGYGYRIVITLPKHLYHPGLNQMLNDGVGVKLAEKIQGSDHDLTFIPAGVHAILPLSATFYDFINDPPRYACLEKPHDHYGALWCFEYCYVGPPEEACNCSTITSIKPRQPNVCLPGEMFDCFYKHLNDKNNTDRLNECKSSCEAPCQYWKYSKTLSTARLSKSLGARLTHKDVTDELENTIILEVFFTTLDYTIIKHVLAMTPSSFIAQIGGQISLWIGGSIVSVIQLLVYVTGTGYAAIVRKIFGIDKTLNNNRRQTEEDIAMRPVYC</sequence>
<evidence type="ECO:0000256" key="7">
    <source>
        <dbReference type="ARBA" id="ARBA00023053"/>
    </source>
</evidence>
<evidence type="ECO:0000256" key="1">
    <source>
        <dbReference type="ARBA" id="ARBA00004141"/>
    </source>
</evidence>
<proteinExistence type="inferred from homology"/>
<dbReference type="InterPro" id="IPR001873">
    <property type="entry name" value="ENaC"/>
</dbReference>
<reference evidence="16" key="2">
    <citation type="submission" date="2020-10" db="UniProtKB">
        <authorList>
            <consortium name="WormBaseParasite"/>
        </authorList>
    </citation>
    <scope>IDENTIFICATION</scope>
</reference>
<keyword evidence="7" id="KW-0915">Sodium</keyword>
<evidence type="ECO:0000313" key="15">
    <source>
        <dbReference type="Proteomes" id="UP000492821"/>
    </source>
</evidence>
<evidence type="ECO:0000256" key="13">
    <source>
        <dbReference type="RuleBase" id="RU000679"/>
    </source>
</evidence>
<feature type="transmembrane region" description="Helical" evidence="14">
    <location>
        <begin position="103"/>
        <end position="124"/>
    </location>
</feature>
<accession>A0A7E4ZVR6</accession>
<evidence type="ECO:0000256" key="6">
    <source>
        <dbReference type="ARBA" id="ARBA00022989"/>
    </source>
</evidence>
<dbReference type="AlphaFoldDB" id="A0A7E4ZVR6"/>
<keyword evidence="12 13" id="KW-0407">Ion channel</keyword>
<evidence type="ECO:0000256" key="11">
    <source>
        <dbReference type="ARBA" id="ARBA00023201"/>
    </source>
</evidence>
<keyword evidence="10" id="KW-0325">Glycoprotein</keyword>
<dbReference type="WBParaSite" id="Pan_g20197.t1">
    <property type="protein sequence ID" value="Pan_g20197.t1"/>
    <property type="gene ID" value="Pan_g20197"/>
</dbReference>
<keyword evidence="3 13" id="KW-0813">Transport</keyword>
<keyword evidence="9 14" id="KW-0472">Membrane</keyword>
<evidence type="ECO:0000256" key="8">
    <source>
        <dbReference type="ARBA" id="ARBA00023065"/>
    </source>
</evidence>
<dbReference type="PANTHER" id="PTHR11690:SF244">
    <property type="entry name" value="DEGENERIN LIKE"/>
    <property type="match status" value="1"/>
</dbReference>
<evidence type="ECO:0000256" key="10">
    <source>
        <dbReference type="ARBA" id="ARBA00023180"/>
    </source>
</evidence>
<keyword evidence="6 14" id="KW-1133">Transmembrane helix</keyword>
<dbReference type="GO" id="GO:0015280">
    <property type="term" value="F:ligand-gated sodium channel activity"/>
    <property type="evidence" value="ECO:0007669"/>
    <property type="project" value="TreeGrafter"/>
</dbReference>
<comment type="similarity">
    <text evidence="2 13">Belongs to the amiloride-sensitive sodium channel (TC 1.A.6) family.</text>
</comment>
<feature type="transmembrane region" description="Helical" evidence="14">
    <location>
        <begin position="478"/>
        <end position="504"/>
    </location>
</feature>
<keyword evidence="11 13" id="KW-0739">Sodium transport</keyword>
<dbReference type="Gene3D" id="1.10.287.770">
    <property type="entry name" value="YojJ-like"/>
    <property type="match status" value="1"/>
</dbReference>
<keyword evidence="5 13" id="KW-0812">Transmembrane</keyword>
<reference evidence="15" key="1">
    <citation type="journal article" date="2013" name="Genetics">
        <title>The draft genome and transcriptome of Panagrellus redivivus are shaped by the harsh demands of a free-living lifestyle.</title>
        <authorList>
            <person name="Srinivasan J."/>
            <person name="Dillman A.R."/>
            <person name="Macchietto M.G."/>
            <person name="Heikkinen L."/>
            <person name="Lakso M."/>
            <person name="Fracchia K.M."/>
            <person name="Antoshechkin I."/>
            <person name="Mortazavi A."/>
            <person name="Wong G."/>
            <person name="Sternberg P.W."/>
        </authorList>
    </citation>
    <scope>NUCLEOTIDE SEQUENCE [LARGE SCALE GENOMIC DNA]</scope>
    <source>
        <strain evidence="15">MT8872</strain>
    </source>
</reference>
<evidence type="ECO:0000256" key="4">
    <source>
        <dbReference type="ARBA" id="ARBA00022461"/>
    </source>
</evidence>
<keyword evidence="15" id="KW-1185">Reference proteome</keyword>
<evidence type="ECO:0000256" key="14">
    <source>
        <dbReference type="SAM" id="Phobius"/>
    </source>
</evidence>
<dbReference type="Pfam" id="PF00858">
    <property type="entry name" value="ASC"/>
    <property type="match status" value="1"/>
</dbReference>
<evidence type="ECO:0000256" key="12">
    <source>
        <dbReference type="ARBA" id="ARBA00023303"/>
    </source>
</evidence>
<evidence type="ECO:0000256" key="9">
    <source>
        <dbReference type="ARBA" id="ARBA00023136"/>
    </source>
</evidence>
<protein>
    <submittedName>
        <fullName evidence="16">Acid-sensing ion channel 1</fullName>
    </submittedName>
</protein>